<feature type="transmembrane region" description="Helical" evidence="1">
    <location>
        <begin position="93"/>
        <end position="115"/>
    </location>
</feature>
<dbReference type="InterPro" id="IPR025962">
    <property type="entry name" value="SdpI/YhfL"/>
</dbReference>
<reference evidence="3 4" key="1">
    <citation type="submission" date="2024-03" db="EMBL/GenBank/DDBJ databases">
        <title>Human intestinal bacterial collection.</title>
        <authorList>
            <person name="Pauvert C."/>
            <person name="Hitch T.C.A."/>
            <person name="Clavel T."/>
        </authorList>
    </citation>
    <scope>NUCLEOTIDE SEQUENCE [LARGE SCALE GENOMIC DNA]</scope>
    <source>
        <strain evidence="3 4">CLA-JM-H16</strain>
    </source>
</reference>
<keyword evidence="4" id="KW-1185">Reference proteome</keyword>
<feature type="domain" description="DUF1648" evidence="2">
    <location>
        <begin position="23"/>
        <end position="69"/>
    </location>
</feature>
<feature type="transmembrane region" description="Helical" evidence="1">
    <location>
        <begin position="171"/>
        <end position="189"/>
    </location>
</feature>
<feature type="transmembrane region" description="Helical" evidence="1">
    <location>
        <begin position="121"/>
        <end position="142"/>
    </location>
</feature>
<organism evidence="3 4">
    <name type="scientific">Blautia aquisgranensis</name>
    <dbReference type="NCBI Taxonomy" id="3133153"/>
    <lineage>
        <taxon>Bacteria</taxon>
        <taxon>Bacillati</taxon>
        <taxon>Bacillota</taxon>
        <taxon>Clostridia</taxon>
        <taxon>Lachnospirales</taxon>
        <taxon>Lachnospiraceae</taxon>
        <taxon>Blautia</taxon>
    </lineage>
</organism>
<evidence type="ECO:0000259" key="2">
    <source>
        <dbReference type="Pfam" id="PF07853"/>
    </source>
</evidence>
<evidence type="ECO:0000313" key="4">
    <source>
        <dbReference type="Proteomes" id="UP001473063"/>
    </source>
</evidence>
<gene>
    <name evidence="3" type="ORF">WMO28_08085</name>
</gene>
<keyword evidence="1" id="KW-0472">Membrane</keyword>
<evidence type="ECO:0000256" key="1">
    <source>
        <dbReference type="SAM" id="Phobius"/>
    </source>
</evidence>
<protein>
    <submittedName>
        <fullName evidence="3">SdpI family protein</fullName>
    </submittedName>
</protein>
<sequence length="218" mass="24512">MKNEERKEFLKEYKTSLISGCLLTLSPSLAGVLLWNRLPEKIATHFDTHNLANGWSSKPMAVFGIPFLLLLVHLFCVIATANDPKRRNIGKRIFNMILWLVPIVSVVCCMSIYGVALGMDVNVGMVINILVGLMFIFLGNYIHKVKQNYTIGIKLSWTLNSEENWNRTNRLAGWTIILGGVLFLANSLILSINLLLIIVAVCVLIPMVYSFILYKKGI</sequence>
<name>A0ABV1BG40_9FIRM</name>
<comment type="caution">
    <text evidence="3">The sequence shown here is derived from an EMBL/GenBank/DDBJ whole genome shotgun (WGS) entry which is preliminary data.</text>
</comment>
<dbReference type="RefSeq" id="WP_349056628.1">
    <property type="nucleotide sequence ID" value="NZ_JBBMEJ010000008.1"/>
</dbReference>
<dbReference type="PANTHER" id="PTHR37810:SF5">
    <property type="entry name" value="IMMUNITY PROTEIN SDPI"/>
    <property type="match status" value="1"/>
</dbReference>
<dbReference type="Proteomes" id="UP001473063">
    <property type="component" value="Unassembled WGS sequence"/>
</dbReference>
<dbReference type="PIRSF" id="PIRSF038959">
    <property type="entry name" value="SdpI"/>
    <property type="match status" value="1"/>
</dbReference>
<dbReference type="InterPro" id="IPR026272">
    <property type="entry name" value="SdpI"/>
</dbReference>
<proteinExistence type="predicted"/>
<feature type="transmembrane region" description="Helical" evidence="1">
    <location>
        <begin position="195"/>
        <end position="214"/>
    </location>
</feature>
<feature type="transmembrane region" description="Helical" evidence="1">
    <location>
        <begin position="60"/>
        <end position="81"/>
    </location>
</feature>
<accession>A0ABV1BG40</accession>
<evidence type="ECO:0000313" key="3">
    <source>
        <dbReference type="EMBL" id="MEQ2370902.1"/>
    </source>
</evidence>
<keyword evidence="1" id="KW-1133">Transmembrane helix</keyword>
<dbReference type="PANTHER" id="PTHR37810">
    <property type="entry name" value="IMMUNITY PROTEIN SDPI"/>
    <property type="match status" value="1"/>
</dbReference>
<dbReference type="InterPro" id="IPR012867">
    <property type="entry name" value="DUF1648"/>
</dbReference>
<dbReference type="EMBL" id="JBBMEJ010000008">
    <property type="protein sequence ID" value="MEQ2370902.1"/>
    <property type="molecule type" value="Genomic_DNA"/>
</dbReference>
<keyword evidence="1" id="KW-0812">Transmembrane</keyword>
<dbReference type="Pfam" id="PF13630">
    <property type="entry name" value="SdpI"/>
    <property type="match status" value="1"/>
</dbReference>
<dbReference type="Pfam" id="PF07853">
    <property type="entry name" value="DUF1648"/>
    <property type="match status" value="1"/>
</dbReference>